<dbReference type="RefSeq" id="WP_093112708.1">
    <property type="nucleotide sequence ID" value="NZ_FNGG01000002.1"/>
</dbReference>
<evidence type="ECO:0000313" key="2">
    <source>
        <dbReference type="EMBL" id="SEE79584.1"/>
    </source>
</evidence>
<dbReference type="OrthoDB" id="771003at2"/>
<dbReference type="EMBL" id="FNUG01000002">
    <property type="protein sequence ID" value="SEE79584.1"/>
    <property type="molecule type" value="Genomic_DNA"/>
</dbReference>
<name>A0A1H5LRG8_9FLAO</name>
<evidence type="ECO:0000313" key="3">
    <source>
        <dbReference type="Proteomes" id="UP000199448"/>
    </source>
</evidence>
<protein>
    <submittedName>
        <fullName evidence="2">Acyl carrier protein</fullName>
    </submittedName>
</protein>
<organism evidence="2 3">
    <name type="scientific">Salinimicrobium catena</name>
    <dbReference type="NCBI Taxonomy" id="390640"/>
    <lineage>
        <taxon>Bacteria</taxon>
        <taxon>Pseudomonadati</taxon>
        <taxon>Bacteroidota</taxon>
        <taxon>Flavobacteriia</taxon>
        <taxon>Flavobacteriales</taxon>
        <taxon>Flavobacteriaceae</taxon>
        <taxon>Salinimicrobium</taxon>
    </lineage>
</organism>
<dbReference type="Proteomes" id="UP000199448">
    <property type="component" value="Unassembled WGS sequence"/>
</dbReference>
<reference evidence="2 3" key="1">
    <citation type="submission" date="2016-10" db="EMBL/GenBank/DDBJ databases">
        <authorList>
            <person name="de Groot N.N."/>
        </authorList>
    </citation>
    <scope>NUCLEOTIDE SEQUENCE [LARGE SCALE GENOMIC DNA]</scope>
    <source>
        <strain evidence="2 3">DSM 23553</strain>
    </source>
</reference>
<proteinExistence type="predicted"/>
<dbReference type="InterPro" id="IPR036736">
    <property type="entry name" value="ACP-like_sf"/>
</dbReference>
<gene>
    <name evidence="2" type="ORF">SAMN04488034_102388</name>
</gene>
<dbReference type="Gene3D" id="1.10.1200.10">
    <property type="entry name" value="ACP-like"/>
    <property type="match status" value="1"/>
</dbReference>
<dbReference type="InterPro" id="IPR009081">
    <property type="entry name" value="PP-bd_ACP"/>
</dbReference>
<sequence>METNEIIYCLKKIVKPYVQNDLAFQDFNIKTDFTRDLEINSAHLVDIVLDVEDEFNIAIDNQAMENMMTVGDAVKIIKKKQVNHDR</sequence>
<feature type="domain" description="Carrier" evidence="1">
    <location>
        <begin position="1"/>
        <end position="81"/>
    </location>
</feature>
<accession>A0A1H5LRG8</accession>
<dbReference type="AlphaFoldDB" id="A0A1H5LRG8"/>
<dbReference type="SUPFAM" id="SSF47336">
    <property type="entry name" value="ACP-like"/>
    <property type="match status" value="1"/>
</dbReference>
<dbReference type="PROSITE" id="PS50075">
    <property type="entry name" value="CARRIER"/>
    <property type="match status" value="1"/>
</dbReference>
<keyword evidence="3" id="KW-1185">Reference proteome</keyword>
<dbReference type="STRING" id="390640.SAMN04488034_102388"/>
<evidence type="ECO:0000259" key="1">
    <source>
        <dbReference type="PROSITE" id="PS50075"/>
    </source>
</evidence>